<dbReference type="Proteomes" id="UP000276215">
    <property type="component" value="Unassembled WGS sequence"/>
</dbReference>
<feature type="compositionally biased region" description="Basic and acidic residues" evidence="1">
    <location>
        <begin position="342"/>
        <end position="351"/>
    </location>
</feature>
<dbReference type="AlphaFoldDB" id="A0A3N4J997"/>
<feature type="compositionally biased region" description="Polar residues" evidence="1">
    <location>
        <begin position="189"/>
        <end position="208"/>
    </location>
</feature>
<reference evidence="2 3" key="1">
    <citation type="journal article" date="2018" name="Nat. Ecol. Evol.">
        <title>Pezizomycetes genomes reveal the molecular basis of ectomycorrhizal truffle lifestyle.</title>
        <authorList>
            <person name="Murat C."/>
            <person name="Payen T."/>
            <person name="Noel B."/>
            <person name="Kuo A."/>
            <person name="Morin E."/>
            <person name="Chen J."/>
            <person name="Kohler A."/>
            <person name="Krizsan K."/>
            <person name="Balestrini R."/>
            <person name="Da Silva C."/>
            <person name="Montanini B."/>
            <person name="Hainaut M."/>
            <person name="Levati E."/>
            <person name="Barry K.W."/>
            <person name="Belfiori B."/>
            <person name="Cichocki N."/>
            <person name="Clum A."/>
            <person name="Dockter R.B."/>
            <person name="Fauchery L."/>
            <person name="Guy J."/>
            <person name="Iotti M."/>
            <person name="Le Tacon F."/>
            <person name="Lindquist E.A."/>
            <person name="Lipzen A."/>
            <person name="Malagnac F."/>
            <person name="Mello A."/>
            <person name="Molinier V."/>
            <person name="Miyauchi S."/>
            <person name="Poulain J."/>
            <person name="Riccioni C."/>
            <person name="Rubini A."/>
            <person name="Sitrit Y."/>
            <person name="Splivallo R."/>
            <person name="Traeger S."/>
            <person name="Wang M."/>
            <person name="Zifcakova L."/>
            <person name="Wipf D."/>
            <person name="Zambonelli A."/>
            <person name="Paolocci F."/>
            <person name="Nowrousian M."/>
            <person name="Ottonello S."/>
            <person name="Baldrian P."/>
            <person name="Spatafora J.W."/>
            <person name="Henrissat B."/>
            <person name="Nagy L.G."/>
            <person name="Aury J.M."/>
            <person name="Wincker P."/>
            <person name="Grigoriev I.V."/>
            <person name="Bonfante P."/>
            <person name="Martin F.M."/>
        </authorList>
    </citation>
    <scope>NUCLEOTIDE SEQUENCE [LARGE SCALE GENOMIC DNA]</scope>
    <source>
        <strain evidence="2 3">120613-1</strain>
    </source>
</reference>
<feature type="region of interest" description="Disordered" evidence="1">
    <location>
        <begin position="98"/>
        <end position="129"/>
    </location>
</feature>
<feature type="compositionally biased region" description="Basic and acidic residues" evidence="1">
    <location>
        <begin position="113"/>
        <end position="126"/>
    </location>
</feature>
<evidence type="ECO:0000256" key="1">
    <source>
        <dbReference type="SAM" id="MobiDB-lite"/>
    </source>
</evidence>
<proteinExistence type="predicted"/>
<gene>
    <name evidence="2" type="ORF">L873DRAFT_1847078</name>
</gene>
<name>A0A3N4J997_9PEZI</name>
<evidence type="ECO:0000313" key="2">
    <source>
        <dbReference type="EMBL" id="RPA93588.1"/>
    </source>
</evidence>
<organism evidence="2 3">
    <name type="scientific">Choiromyces venosus 120613-1</name>
    <dbReference type="NCBI Taxonomy" id="1336337"/>
    <lineage>
        <taxon>Eukaryota</taxon>
        <taxon>Fungi</taxon>
        <taxon>Dikarya</taxon>
        <taxon>Ascomycota</taxon>
        <taxon>Pezizomycotina</taxon>
        <taxon>Pezizomycetes</taxon>
        <taxon>Pezizales</taxon>
        <taxon>Tuberaceae</taxon>
        <taxon>Choiromyces</taxon>
    </lineage>
</organism>
<feature type="region of interest" description="Disordered" evidence="1">
    <location>
        <begin position="333"/>
        <end position="357"/>
    </location>
</feature>
<sequence length="357" mass="38631">MAEAGPPPLCIFPPTSQVFFFSSPHLLLTLLSSLPSSTTPPQPQPHKNHCFRIFPLKNFLLLSSVKHFQAPKLLIDTFTACIQRPVRRGFGQQALAEKQVKEVKDLSTNSSKMKQENGEREQKAEEQNELQTTNPTYATTHPHAVTLSLSPTAQRVLSSSPSRSLKLSYESDSSLSEPNNEVGGCDSSPPCSDKQSSPEQDASLSNETQAEHQVLMGKSTAGLKEEALRATEAGRYEARIVTRSQSTSQVVQAQERMEGEAAQERWKVAVAKVEQRVADKKVAAAGKPPDIAGMWGVRIPGTKLALTAKTAAIAAHPRIKELIEELVALAAADQPAPINGGEDDRSGDIKRGKPSGI</sequence>
<evidence type="ECO:0000313" key="3">
    <source>
        <dbReference type="Proteomes" id="UP000276215"/>
    </source>
</evidence>
<feature type="compositionally biased region" description="Low complexity" evidence="1">
    <location>
        <begin position="157"/>
        <end position="171"/>
    </location>
</feature>
<feature type="region of interest" description="Disordered" evidence="1">
    <location>
        <begin position="153"/>
        <end position="208"/>
    </location>
</feature>
<keyword evidence="3" id="KW-1185">Reference proteome</keyword>
<accession>A0A3N4J997</accession>
<protein>
    <submittedName>
        <fullName evidence="2">Uncharacterized protein</fullName>
    </submittedName>
</protein>
<dbReference type="EMBL" id="ML120449">
    <property type="protein sequence ID" value="RPA93588.1"/>
    <property type="molecule type" value="Genomic_DNA"/>
</dbReference>